<reference evidence="2" key="1">
    <citation type="journal article" date="2019" name="Int. J. Syst. Evol. Microbiol.">
        <title>The Global Catalogue of Microorganisms (GCM) 10K type strain sequencing project: providing services to taxonomists for standard genome sequencing and annotation.</title>
        <authorList>
            <consortium name="The Broad Institute Genomics Platform"/>
            <consortium name="The Broad Institute Genome Sequencing Center for Infectious Disease"/>
            <person name="Wu L."/>
            <person name="Ma J."/>
        </authorList>
    </citation>
    <scope>NUCLEOTIDE SEQUENCE [LARGE SCALE GENOMIC DNA]</scope>
    <source>
        <strain evidence="2">KCTC 42808</strain>
    </source>
</reference>
<keyword evidence="2" id="KW-1185">Reference proteome</keyword>
<dbReference type="InterPro" id="IPR012505">
    <property type="entry name" value="YbbR"/>
</dbReference>
<dbReference type="Proteomes" id="UP001597467">
    <property type="component" value="Unassembled WGS sequence"/>
</dbReference>
<gene>
    <name evidence="1" type="ORF">ACFSSB_00025</name>
</gene>
<dbReference type="InterPro" id="IPR053154">
    <property type="entry name" value="c-di-AMP_regulator"/>
</dbReference>
<dbReference type="PANTHER" id="PTHR37804">
    <property type="entry name" value="CDAA REGULATORY PROTEIN CDAR"/>
    <property type="match status" value="1"/>
</dbReference>
<dbReference type="Gene3D" id="2.170.120.40">
    <property type="entry name" value="YbbR-like domain"/>
    <property type="match status" value="1"/>
</dbReference>
<dbReference type="Pfam" id="PF07949">
    <property type="entry name" value="YbbR"/>
    <property type="match status" value="1"/>
</dbReference>
<evidence type="ECO:0000313" key="2">
    <source>
        <dbReference type="Proteomes" id="UP001597467"/>
    </source>
</evidence>
<name>A0ABW5JYG4_9FLAO</name>
<comment type="caution">
    <text evidence="1">The sequence shown here is derived from an EMBL/GenBank/DDBJ whole genome shotgun (WGS) entry which is preliminary data.</text>
</comment>
<accession>A0ABW5JYG4</accession>
<proteinExistence type="predicted"/>
<dbReference type="RefSeq" id="WP_379899658.1">
    <property type="nucleotide sequence ID" value="NZ_JBHULM010000001.1"/>
</dbReference>
<protein>
    <submittedName>
        <fullName evidence="1">CdaR family protein</fullName>
    </submittedName>
</protein>
<organism evidence="1 2">
    <name type="scientific">Lacinutrix gracilariae</name>
    <dbReference type="NCBI Taxonomy" id="1747198"/>
    <lineage>
        <taxon>Bacteria</taxon>
        <taxon>Pseudomonadati</taxon>
        <taxon>Bacteroidota</taxon>
        <taxon>Flavobacteriia</taxon>
        <taxon>Flavobacteriales</taxon>
        <taxon>Flavobacteriaceae</taxon>
        <taxon>Lacinutrix</taxon>
    </lineage>
</organism>
<dbReference type="PANTHER" id="PTHR37804:SF1">
    <property type="entry name" value="CDAA REGULATORY PROTEIN CDAR"/>
    <property type="match status" value="1"/>
</dbReference>
<sequence length="321" mass="36685">MINKIKSEILSFVKTKKINIFLLFLALAFIILLLTKLSKSYTNTFVFTINKIHVPEEEVILNDTSQVLEITLKTFGFNLLQYHFAKPEINIDFAKNIDKTDSAYVWNKNKAFANLHSQFSKNIELVNIVPDSLWFAYDVNAVKKVPVKLLSKISYSPGYNVTGAIKVEPDSVKIIGAKAILDTIDEIETDTVVLNNVKQNISKTANLKIQKFQKDLKFSVKKVGFKVQVEKYTEGTLPITVHIINVPIGVHLKYFPKKVNVSYYTSLANFNSIKPKDFKVVCDYSKLVKGQTRLVPELEKMPETAKYFKIKQEFVEFIITE</sequence>
<dbReference type="EMBL" id="JBHULM010000001">
    <property type="protein sequence ID" value="MFD2540687.1"/>
    <property type="molecule type" value="Genomic_DNA"/>
</dbReference>
<evidence type="ECO:0000313" key="1">
    <source>
        <dbReference type="EMBL" id="MFD2540687.1"/>
    </source>
</evidence>
<dbReference type="Gene3D" id="2.170.120.30">
    <property type="match status" value="1"/>
</dbReference>